<dbReference type="Pfam" id="PF01812">
    <property type="entry name" value="5-FTHF_cyc-lig"/>
    <property type="match status" value="1"/>
</dbReference>
<dbReference type="PANTHER" id="PTHR23407:SF1">
    <property type="entry name" value="5-FORMYLTETRAHYDROFOLATE CYCLO-LIGASE"/>
    <property type="match status" value="1"/>
</dbReference>
<keyword evidence="5" id="KW-0479">Metal-binding</keyword>
<keyword evidence="2 4" id="KW-0547">Nucleotide-binding</keyword>
<keyword evidence="6" id="KW-0436">Ligase</keyword>
<name>A0A943FWH4_9FIRM</name>
<dbReference type="RefSeq" id="WP_435142671.1">
    <property type="nucleotide sequence ID" value="NZ_CP170812.1"/>
</dbReference>
<dbReference type="SUPFAM" id="SSF100950">
    <property type="entry name" value="NagB/RpiA/CoA transferase-like"/>
    <property type="match status" value="1"/>
</dbReference>
<comment type="catalytic activity">
    <reaction evidence="5">
        <text>(6S)-5-formyl-5,6,7,8-tetrahydrofolate + ATP = (6R)-5,10-methenyltetrahydrofolate + ADP + phosphate</text>
        <dbReference type="Rhea" id="RHEA:10488"/>
        <dbReference type="ChEBI" id="CHEBI:30616"/>
        <dbReference type="ChEBI" id="CHEBI:43474"/>
        <dbReference type="ChEBI" id="CHEBI:57455"/>
        <dbReference type="ChEBI" id="CHEBI:57457"/>
        <dbReference type="ChEBI" id="CHEBI:456216"/>
        <dbReference type="EC" id="6.3.3.2"/>
    </reaction>
</comment>
<keyword evidence="3 4" id="KW-0067">ATP-binding</keyword>
<evidence type="ECO:0000256" key="3">
    <source>
        <dbReference type="ARBA" id="ARBA00022840"/>
    </source>
</evidence>
<comment type="caution">
    <text evidence="6">The sequence shown here is derived from an EMBL/GenBank/DDBJ whole genome shotgun (WGS) entry which is preliminary data.</text>
</comment>
<dbReference type="Gene3D" id="3.40.50.10420">
    <property type="entry name" value="NagB/RpiA/CoA transferase-like"/>
    <property type="match status" value="1"/>
</dbReference>
<keyword evidence="5" id="KW-0460">Magnesium</keyword>
<dbReference type="GO" id="GO:0009396">
    <property type="term" value="P:folic acid-containing compound biosynthetic process"/>
    <property type="evidence" value="ECO:0007669"/>
    <property type="project" value="TreeGrafter"/>
</dbReference>
<evidence type="ECO:0000256" key="1">
    <source>
        <dbReference type="ARBA" id="ARBA00010638"/>
    </source>
</evidence>
<dbReference type="GO" id="GO:0005524">
    <property type="term" value="F:ATP binding"/>
    <property type="evidence" value="ECO:0007669"/>
    <property type="project" value="UniProtKB-KW"/>
</dbReference>
<dbReference type="InterPro" id="IPR002698">
    <property type="entry name" value="FTHF_cligase"/>
</dbReference>
<feature type="binding site" evidence="4">
    <location>
        <begin position="135"/>
        <end position="143"/>
    </location>
    <ligand>
        <name>ATP</name>
        <dbReference type="ChEBI" id="CHEBI:30616"/>
    </ligand>
</feature>
<organism evidence="6 7">
    <name type="scientific">Faecalibacterium prausnitzii</name>
    <dbReference type="NCBI Taxonomy" id="853"/>
    <lineage>
        <taxon>Bacteria</taxon>
        <taxon>Bacillati</taxon>
        <taxon>Bacillota</taxon>
        <taxon>Clostridia</taxon>
        <taxon>Eubacteriales</taxon>
        <taxon>Oscillospiraceae</taxon>
        <taxon>Faecalibacterium</taxon>
    </lineage>
</organism>
<dbReference type="GO" id="GO:0046872">
    <property type="term" value="F:metal ion binding"/>
    <property type="evidence" value="ECO:0007669"/>
    <property type="project" value="UniProtKB-KW"/>
</dbReference>
<dbReference type="GO" id="GO:0030272">
    <property type="term" value="F:5-formyltetrahydrofolate cyclo-ligase activity"/>
    <property type="evidence" value="ECO:0007669"/>
    <property type="project" value="UniProtKB-EC"/>
</dbReference>
<dbReference type="EMBL" id="JAGZAM010000012">
    <property type="protein sequence ID" value="MBS5687847.1"/>
    <property type="molecule type" value="Genomic_DNA"/>
</dbReference>
<evidence type="ECO:0000313" key="6">
    <source>
        <dbReference type="EMBL" id="MBS5687847.1"/>
    </source>
</evidence>
<dbReference type="PIRSF" id="PIRSF006806">
    <property type="entry name" value="FTHF_cligase"/>
    <property type="match status" value="1"/>
</dbReference>
<protein>
    <recommendedName>
        <fullName evidence="5">5-formyltetrahydrofolate cyclo-ligase</fullName>
        <ecNumber evidence="5">6.3.3.2</ecNumber>
    </recommendedName>
</protein>
<comment type="cofactor">
    <cofactor evidence="5">
        <name>Mg(2+)</name>
        <dbReference type="ChEBI" id="CHEBI:18420"/>
    </cofactor>
</comment>
<accession>A0A943FWH4</accession>
<feature type="binding site" evidence="4">
    <location>
        <begin position="7"/>
        <end position="11"/>
    </location>
    <ligand>
        <name>ATP</name>
        <dbReference type="ChEBI" id="CHEBI:30616"/>
    </ligand>
</feature>
<comment type="similarity">
    <text evidence="1 5">Belongs to the 5-formyltetrahydrofolate cyclo-ligase family.</text>
</comment>
<evidence type="ECO:0000256" key="5">
    <source>
        <dbReference type="RuleBase" id="RU361279"/>
    </source>
</evidence>
<reference evidence="6" key="1">
    <citation type="submission" date="2021-02" db="EMBL/GenBank/DDBJ databases">
        <title>Infant gut strain persistence is associated with maternal origin, phylogeny, and functional potential including surface adhesion and iron acquisition.</title>
        <authorList>
            <person name="Lou Y.C."/>
        </authorList>
    </citation>
    <scope>NUCLEOTIDE SEQUENCE</scope>
    <source>
        <strain evidence="6">L3_101_367G1_dasL3_101_367G1_metabat.metabat.26</strain>
    </source>
</reference>
<dbReference type="InterPro" id="IPR024185">
    <property type="entry name" value="FTHF_cligase-like_sf"/>
</dbReference>
<gene>
    <name evidence="6" type="ORF">KHW66_07445</name>
</gene>
<dbReference type="AlphaFoldDB" id="A0A943FWH4"/>
<dbReference type="GO" id="GO:0035999">
    <property type="term" value="P:tetrahydrofolate interconversion"/>
    <property type="evidence" value="ECO:0007669"/>
    <property type="project" value="TreeGrafter"/>
</dbReference>
<proteinExistence type="inferred from homology"/>
<dbReference type="EC" id="6.3.3.2" evidence="5"/>
<dbReference type="PANTHER" id="PTHR23407">
    <property type="entry name" value="ATPASE INHIBITOR/5-FORMYLTETRAHYDROFOLATE CYCLO-LIGASE"/>
    <property type="match status" value="1"/>
</dbReference>
<evidence type="ECO:0000313" key="7">
    <source>
        <dbReference type="Proteomes" id="UP000733372"/>
    </source>
</evidence>
<dbReference type="NCBIfam" id="TIGR02727">
    <property type="entry name" value="MTHFS_bact"/>
    <property type="match status" value="1"/>
</dbReference>
<feature type="binding site" evidence="4">
    <location>
        <position position="58"/>
    </location>
    <ligand>
        <name>substrate</name>
    </ligand>
</feature>
<dbReference type="Proteomes" id="UP000733372">
    <property type="component" value="Unassembled WGS sequence"/>
</dbReference>
<sequence length="195" mass="21017">MTITEQKAAQRKAGIAARRALSDTQRTRSNAALCARIMALDCFKKAENILLYAAFGGEADLSALAVEAARQGKTLAYPVCGEGFSLTAAVPGPDGWEVGAYGIRTPILSRSKILRPDQLDLVLVPCTAFDTACRRVGMGKGYYDRYLPRCTRAVKLGAAFEAQRVDKAAVDAYDETLDGFVTEGGLYFGFDTTEL</sequence>
<evidence type="ECO:0000256" key="4">
    <source>
        <dbReference type="PIRSR" id="PIRSR006806-1"/>
    </source>
</evidence>
<dbReference type="InterPro" id="IPR037171">
    <property type="entry name" value="NagB/RpiA_transferase-like"/>
</dbReference>
<evidence type="ECO:0000256" key="2">
    <source>
        <dbReference type="ARBA" id="ARBA00022741"/>
    </source>
</evidence>